<keyword evidence="2" id="KW-1185">Reference proteome</keyword>
<name>A0A0X8JHE3_9BACT</name>
<dbReference type="Proteomes" id="UP000069241">
    <property type="component" value="Chromosome"/>
</dbReference>
<dbReference type="KEGG" id="dfi:AXF13_01345"/>
<proteinExistence type="predicted"/>
<evidence type="ECO:0000313" key="2">
    <source>
        <dbReference type="Proteomes" id="UP000069241"/>
    </source>
</evidence>
<organism evidence="1 2">
    <name type="scientific">Desulfovibrio fairfieldensis</name>
    <dbReference type="NCBI Taxonomy" id="44742"/>
    <lineage>
        <taxon>Bacteria</taxon>
        <taxon>Pseudomonadati</taxon>
        <taxon>Thermodesulfobacteriota</taxon>
        <taxon>Desulfovibrionia</taxon>
        <taxon>Desulfovibrionales</taxon>
        <taxon>Desulfovibrionaceae</taxon>
        <taxon>Desulfovibrio</taxon>
    </lineage>
</organism>
<gene>
    <name evidence="1" type="ORF">AXF13_01345</name>
</gene>
<accession>A0A0X8JHE3</accession>
<dbReference type="EMBL" id="CP014229">
    <property type="protein sequence ID" value="AMD88869.1"/>
    <property type="molecule type" value="Genomic_DNA"/>
</dbReference>
<sequence>MSHSLLKQWERDARLFWAKTKNLLKLELQEVFLLPFRSCLGSARKYACLWDAYKPNPPQTVSTMAGDFGWREAAILPNDRWKVCFRMSGGREKDI</sequence>
<dbReference type="AlphaFoldDB" id="A0A0X8JHE3"/>
<protein>
    <submittedName>
        <fullName evidence="1">Uncharacterized protein</fullName>
    </submittedName>
</protein>
<reference evidence="2" key="1">
    <citation type="submission" date="2016-02" db="EMBL/GenBank/DDBJ databases">
        <authorList>
            <person name="Holder M.E."/>
            <person name="Ajami N.J."/>
            <person name="Petrosino J.F."/>
        </authorList>
    </citation>
    <scope>NUCLEOTIDE SEQUENCE [LARGE SCALE GENOMIC DNA]</scope>
    <source>
        <strain evidence="2">CCUG 45958</strain>
    </source>
</reference>
<evidence type="ECO:0000313" key="1">
    <source>
        <dbReference type="EMBL" id="AMD88869.1"/>
    </source>
</evidence>